<dbReference type="EMBL" id="CAJNNV010003660">
    <property type="protein sequence ID" value="CAE8589372.1"/>
    <property type="molecule type" value="Genomic_DNA"/>
</dbReference>
<evidence type="ECO:0000313" key="3">
    <source>
        <dbReference type="Proteomes" id="UP000654075"/>
    </source>
</evidence>
<dbReference type="InterPro" id="IPR050868">
    <property type="entry name" value="ELMO_domain-containing"/>
</dbReference>
<reference evidence="2" key="1">
    <citation type="submission" date="2021-02" db="EMBL/GenBank/DDBJ databases">
        <authorList>
            <person name="Dougan E. K."/>
            <person name="Rhodes N."/>
            <person name="Thang M."/>
            <person name="Chan C."/>
        </authorList>
    </citation>
    <scope>NUCLEOTIDE SEQUENCE</scope>
</reference>
<dbReference type="PANTHER" id="PTHR12771:SF56">
    <property type="entry name" value="CED-12"/>
    <property type="match status" value="1"/>
</dbReference>
<dbReference type="InterPro" id="IPR006816">
    <property type="entry name" value="ELMO_dom"/>
</dbReference>
<gene>
    <name evidence="2" type="ORF">PGLA1383_LOCUS8136</name>
</gene>
<name>A0A813DK30_POLGL</name>
<dbReference type="OrthoDB" id="67155at2759"/>
<dbReference type="PANTHER" id="PTHR12771">
    <property type="entry name" value="ENGULFMENT AND CELL MOTILITY"/>
    <property type="match status" value="1"/>
</dbReference>
<dbReference type="PROSITE" id="PS51335">
    <property type="entry name" value="ELMO"/>
    <property type="match status" value="1"/>
</dbReference>
<dbReference type="Proteomes" id="UP000654075">
    <property type="component" value="Unassembled WGS sequence"/>
</dbReference>
<feature type="domain" description="ELMO" evidence="1">
    <location>
        <begin position="93"/>
        <end position="285"/>
    </location>
</feature>
<accession>A0A813DK30</accession>
<evidence type="ECO:0000313" key="2">
    <source>
        <dbReference type="EMBL" id="CAE8589372.1"/>
    </source>
</evidence>
<protein>
    <recommendedName>
        <fullName evidence="1">ELMO domain-containing protein</fullName>
    </recommendedName>
</protein>
<proteinExistence type="predicted"/>
<keyword evidence="3" id="KW-1185">Reference proteome</keyword>
<evidence type="ECO:0000259" key="1">
    <source>
        <dbReference type="PROSITE" id="PS51335"/>
    </source>
</evidence>
<dbReference type="Pfam" id="PF04727">
    <property type="entry name" value="ELMO_CED12"/>
    <property type="match status" value="1"/>
</dbReference>
<sequence length="356" mass="38601">MAVLEDDGAEEEEGLLAAEEGIRVVAEGPRAASSVSGGLSARLAAAWRRPLVQRGHAAPYWLKHHAVPNDDEEQCVRQLRQLASVSFQKEEPTHNRALRRLFAAVRSPAEAAALPETIKDPRWKEMGFQAEDPRTDFRGGGLLALQNLCYLAEEFPEEMGLMIKEAGPSSPNSEYLFAAACVNISHMLVLLLGLNSTPSMSPVRAMPSPAHLVARKSFVKVLVREGSREGALQITPQEVLGELFASTVMKLHAEWKAVCRRKPGATLLDFGEALGSTALAAEHLLSSLSRAASDTPARALFSSIDSVDTQSLATVGSIRLARWRSGFLEACCRLAEVLAELKSSLLPFGQLRDSEL</sequence>
<dbReference type="AlphaFoldDB" id="A0A813DK30"/>
<organism evidence="2 3">
    <name type="scientific">Polarella glacialis</name>
    <name type="common">Dinoflagellate</name>
    <dbReference type="NCBI Taxonomy" id="89957"/>
    <lineage>
        <taxon>Eukaryota</taxon>
        <taxon>Sar</taxon>
        <taxon>Alveolata</taxon>
        <taxon>Dinophyceae</taxon>
        <taxon>Suessiales</taxon>
        <taxon>Suessiaceae</taxon>
        <taxon>Polarella</taxon>
    </lineage>
</organism>
<comment type="caution">
    <text evidence="2">The sequence shown here is derived from an EMBL/GenBank/DDBJ whole genome shotgun (WGS) entry which is preliminary data.</text>
</comment>